<evidence type="ECO:0000313" key="3">
    <source>
        <dbReference type="RefSeq" id="XP_042565953.1"/>
    </source>
</evidence>
<dbReference type="RefSeq" id="XP_042565953.1">
    <property type="nucleotide sequence ID" value="XM_042710019.1"/>
</dbReference>
<feature type="signal peptide" evidence="1">
    <location>
        <begin position="1"/>
        <end position="17"/>
    </location>
</feature>
<dbReference type="GeneID" id="116224065"/>
<reference evidence="3" key="1">
    <citation type="submission" date="2025-08" db="UniProtKB">
        <authorList>
            <consortium name="RefSeq"/>
        </authorList>
    </citation>
    <scope>IDENTIFICATION</scope>
</reference>
<feature type="chain" id="PRO_5035423471" evidence="1">
    <location>
        <begin position="18"/>
        <end position="111"/>
    </location>
</feature>
<dbReference type="Proteomes" id="UP000515152">
    <property type="component" value="Chromosome 16"/>
</dbReference>
<dbReference type="KEGG" id="char:116224065"/>
<dbReference type="OrthoDB" id="8937989at2759"/>
<evidence type="ECO:0000313" key="2">
    <source>
        <dbReference type="Proteomes" id="UP000515152"/>
    </source>
</evidence>
<keyword evidence="2" id="KW-1185">Reference proteome</keyword>
<accession>A0A8M1KU11</accession>
<sequence length="111" mass="11416">MNPAWSLSALLLGCVFGFPISFNSTHNDTRSENDWNTNGTNSTGSDLAINNTIMITTLSFVFSDAGSYHGPSGAGGCMLPTCALSNLGNLLSSGDEIAGSSTSDPHGIGKK</sequence>
<organism evidence="2 3">
    <name type="scientific">Clupea harengus</name>
    <name type="common">Atlantic herring</name>
    <dbReference type="NCBI Taxonomy" id="7950"/>
    <lineage>
        <taxon>Eukaryota</taxon>
        <taxon>Metazoa</taxon>
        <taxon>Chordata</taxon>
        <taxon>Craniata</taxon>
        <taxon>Vertebrata</taxon>
        <taxon>Euteleostomi</taxon>
        <taxon>Actinopterygii</taxon>
        <taxon>Neopterygii</taxon>
        <taxon>Teleostei</taxon>
        <taxon>Clupei</taxon>
        <taxon>Clupeiformes</taxon>
        <taxon>Clupeoidei</taxon>
        <taxon>Clupeidae</taxon>
        <taxon>Clupea</taxon>
    </lineage>
</organism>
<gene>
    <name evidence="3" type="primary">zgc:193726</name>
</gene>
<protein>
    <submittedName>
        <fullName evidence="3">Uncharacterized protein zgc:193726</fullName>
    </submittedName>
</protein>
<name>A0A8M1KU11_CLUHA</name>
<dbReference type="AlphaFoldDB" id="A0A8M1KU11"/>
<evidence type="ECO:0000256" key="1">
    <source>
        <dbReference type="SAM" id="SignalP"/>
    </source>
</evidence>
<keyword evidence="1" id="KW-0732">Signal</keyword>
<proteinExistence type="predicted"/>